<dbReference type="AlphaFoldDB" id="A0AAD6VSN8"/>
<accession>A0AAD6VSN8</accession>
<protein>
    <submittedName>
        <fullName evidence="1">Uncharacterized protein</fullName>
    </submittedName>
</protein>
<dbReference type="Proteomes" id="UP001219525">
    <property type="component" value="Unassembled WGS sequence"/>
</dbReference>
<evidence type="ECO:0000313" key="2">
    <source>
        <dbReference type="Proteomes" id="UP001219525"/>
    </source>
</evidence>
<proteinExistence type="predicted"/>
<sequence>MPQPSLAADNNSCPWCLAHLAIQWCKSGPNKEKAFLVCDDIDFHPQRQPYWHWWGVVASRQARAMLSASPSPALSSYPSFSVASSSASTGLLPSSSTSSGAMAVTQGTSYCKQHCIMRNNGSCPVKTHDPATISQRQRRAVNVPPPARQRRALLSRPPASRTLSVYLYSVFW</sequence>
<dbReference type="EMBL" id="JARJCW010000012">
    <property type="protein sequence ID" value="KAJ7218684.1"/>
    <property type="molecule type" value="Genomic_DNA"/>
</dbReference>
<evidence type="ECO:0000313" key="1">
    <source>
        <dbReference type="EMBL" id="KAJ7218684.1"/>
    </source>
</evidence>
<keyword evidence="2" id="KW-1185">Reference proteome</keyword>
<reference evidence="1" key="1">
    <citation type="submission" date="2023-03" db="EMBL/GenBank/DDBJ databases">
        <title>Massive genome expansion in bonnet fungi (Mycena s.s.) driven by repeated elements and novel gene families across ecological guilds.</title>
        <authorList>
            <consortium name="Lawrence Berkeley National Laboratory"/>
            <person name="Harder C.B."/>
            <person name="Miyauchi S."/>
            <person name="Viragh M."/>
            <person name="Kuo A."/>
            <person name="Thoen E."/>
            <person name="Andreopoulos B."/>
            <person name="Lu D."/>
            <person name="Skrede I."/>
            <person name="Drula E."/>
            <person name="Henrissat B."/>
            <person name="Morin E."/>
            <person name="Kohler A."/>
            <person name="Barry K."/>
            <person name="LaButti K."/>
            <person name="Morin E."/>
            <person name="Salamov A."/>
            <person name="Lipzen A."/>
            <person name="Mereny Z."/>
            <person name="Hegedus B."/>
            <person name="Baldrian P."/>
            <person name="Stursova M."/>
            <person name="Weitz H."/>
            <person name="Taylor A."/>
            <person name="Grigoriev I.V."/>
            <person name="Nagy L.G."/>
            <person name="Martin F."/>
            <person name="Kauserud H."/>
        </authorList>
    </citation>
    <scope>NUCLEOTIDE SEQUENCE</scope>
    <source>
        <strain evidence="1">9144</strain>
    </source>
</reference>
<gene>
    <name evidence="1" type="ORF">GGX14DRAFT_437621</name>
</gene>
<organism evidence="1 2">
    <name type="scientific">Mycena pura</name>
    <dbReference type="NCBI Taxonomy" id="153505"/>
    <lineage>
        <taxon>Eukaryota</taxon>
        <taxon>Fungi</taxon>
        <taxon>Dikarya</taxon>
        <taxon>Basidiomycota</taxon>
        <taxon>Agaricomycotina</taxon>
        <taxon>Agaricomycetes</taxon>
        <taxon>Agaricomycetidae</taxon>
        <taxon>Agaricales</taxon>
        <taxon>Marasmiineae</taxon>
        <taxon>Mycenaceae</taxon>
        <taxon>Mycena</taxon>
    </lineage>
</organism>
<comment type="caution">
    <text evidence="1">The sequence shown here is derived from an EMBL/GenBank/DDBJ whole genome shotgun (WGS) entry which is preliminary data.</text>
</comment>
<name>A0AAD6VSN8_9AGAR</name>